<feature type="transmembrane region" description="Helical" evidence="1">
    <location>
        <begin position="64"/>
        <end position="84"/>
    </location>
</feature>
<keyword evidence="1" id="KW-1133">Transmembrane helix</keyword>
<gene>
    <name evidence="2" type="ORF">MSEDJ_30580</name>
</gene>
<dbReference type="AlphaFoldDB" id="A0A7I7QRW2"/>
<keyword evidence="1" id="KW-0472">Membrane</keyword>
<proteinExistence type="predicted"/>
<dbReference type="Proteomes" id="UP000467193">
    <property type="component" value="Chromosome"/>
</dbReference>
<organism evidence="2 3">
    <name type="scientific">Mycolicibacterium sediminis</name>
    <dbReference type="NCBI Taxonomy" id="1286180"/>
    <lineage>
        <taxon>Bacteria</taxon>
        <taxon>Bacillati</taxon>
        <taxon>Actinomycetota</taxon>
        <taxon>Actinomycetes</taxon>
        <taxon>Mycobacteriales</taxon>
        <taxon>Mycobacteriaceae</taxon>
        <taxon>Mycolicibacterium</taxon>
    </lineage>
</organism>
<evidence type="ECO:0000256" key="1">
    <source>
        <dbReference type="SAM" id="Phobius"/>
    </source>
</evidence>
<dbReference type="EMBL" id="AP022588">
    <property type="protein sequence ID" value="BBY28962.1"/>
    <property type="molecule type" value="Genomic_DNA"/>
</dbReference>
<reference evidence="2 3" key="1">
    <citation type="journal article" date="2019" name="Emerg. Microbes Infect.">
        <title>Comprehensive subspecies identification of 175 nontuberculous mycobacteria species based on 7547 genomic profiles.</title>
        <authorList>
            <person name="Matsumoto Y."/>
            <person name="Kinjo T."/>
            <person name="Motooka D."/>
            <person name="Nabeya D."/>
            <person name="Jung N."/>
            <person name="Uechi K."/>
            <person name="Horii T."/>
            <person name="Iida T."/>
            <person name="Fujita J."/>
            <person name="Nakamura S."/>
        </authorList>
    </citation>
    <scope>NUCLEOTIDE SEQUENCE [LARGE SCALE GENOMIC DNA]</scope>
    <source>
        <strain evidence="2 3">JCM 17899</strain>
    </source>
</reference>
<evidence type="ECO:0000313" key="2">
    <source>
        <dbReference type="EMBL" id="BBY28962.1"/>
    </source>
</evidence>
<dbReference type="RefSeq" id="WP_163797792.1">
    <property type="nucleotide sequence ID" value="NZ_AP022588.1"/>
</dbReference>
<sequence>MATPRRTMPPDLPAWLYVAATPLLWPAIFLGSRSLTRGGGDSCDRVYADDWSSRDAEFRTAQLVSQWGGGVMIVLGVAVLVSLVARRHRLGPRRWVSCAVVTALATAGYGMLIATSGFTTDCF</sequence>
<keyword evidence="1" id="KW-0812">Transmembrane</keyword>
<feature type="transmembrane region" description="Helical" evidence="1">
    <location>
        <begin position="12"/>
        <end position="31"/>
    </location>
</feature>
<feature type="transmembrane region" description="Helical" evidence="1">
    <location>
        <begin position="96"/>
        <end position="118"/>
    </location>
</feature>
<evidence type="ECO:0000313" key="3">
    <source>
        <dbReference type="Proteomes" id="UP000467193"/>
    </source>
</evidence>
<protein>
    <submittedName>
        <fullName evidence="2">Uncharacterized protein</fullName>
    </submittedName>
</protein>
<accession>A0A7I7QRW2</accession>
<keyword evidence="3" id="KW-1185">Reference proteome</keyword>
<dbReference type="KEGG" id="msei:MSEDJ_30580"/>
<name>A0A7I7QRW2_9MYCO</name>